<gene>
    <name evidence="9" type="primary">lnt</name>
    <name evidence="11" type="ORF">SAMN04488516_101310</name>
</gene>
<dbReference type="InterPro" id="IPR003010">
    <property type="entry name" value="C-N_Hydrolase"/>
</dbReference>
<evidence type="ECO:0000256" key="1">
    <source>
        <dbReference type="ARBA" id="ARBA00004651"/>
    </source>
</evidence>
<feature type="domain" description="CN hydrolase" evidence="10">
    <location>
        <begin position="213"/>
        <end position="459"/>
    </location>
</feature>
<keyword evidence="12" id="KW-1185">Reference proteome</keyword>
<feature type="transmembrane region" description="Helical" evidence="9">
    <location>
        <begin position="78"/>
        <end position="101"/>
    </location>
</feature>
<proteinExistence type="inferred from homology"/>
<dbReference type="EMBL" id="FNIN01000001">
    <property type="protein sequence ID" value="SDN29482.1"/>
    <property type="molecule type" value="Genomic_DNA"/>
</dbReference>
<dbReference type="UniPathway" id="UPA00666"/>
<evidence type="ECO:0000256" key="3">
    <source>
        <dbReference type="ARBA" id="ARBA00022475"/>
    </source>
</evidence>
<dbReference type="PANTHER" id="PTHR38686:SF1">
    <property type="entry name" value="APOLIPOPROTEIN N-ACYLTRANSFERASE"/>
    <property type="match status" value="1"/>
</dbReference>
<dbReference type="Pfam" id="PF00795">
    <property type="entry name" value="CN_hydrolase"/>
    <property type="match status" value="1"/>
</dbReference>
<feature type="transmembrane region" description="Helical" evidence="9">
    <location>
        <begin position="25"/>
        <end position="42"/>
    </location>
</feature>
<evidence type="ECO:0000313" key="11">
    <source>
        <dbReference type="EMBL" id="SDN29482.1"/>
    </source>
</evidence>
<evidence type="ECO:0000256" key="8">
    <source>
        <dbReference type="ARBA" id="ARBA00023315"/>
    </source>
</evidence>
<dbReference type="Gene3D" id="3.60.110.10">
    <property type="entry name" value="Carbon-nitrogen hydrolase"/>
    <property type="match status" value="1"/>
</dbReference>
<keyword evidence="5 9" id="KW-0812">Transmembrane</keyword>
<dbReference type="CDD" id="cd07571">
    <property type="entry name" value="ALP_N-acyl_transferase"/>
    <property type="match status" value="1"/>
</dbReference>
<name>A0A1H0A6U4_9BACT</name>
<keyword evidence="8 9" id="KW-0012">Acyltransferase</keyword>
<keyword evidence="4 9" id="KW-0808">Transferase</keyword>
<dbReference type="GO" id="GO:0016410">
    <property type="term" value="F:N-acyltransferase activity"/>
    <property type="evidence" value="ECO:0007669"/>
    <property type="project" value="UniProtKB-UniRule"/>
</dbReference>
<reference evidence="11 12" key="1">
    <citation type="submission" date="2016-10" db="EMBL/GenBank/DDBJ databases">
        <authorList>
            <person name="de Groot N.N."/>
        </authorList>
    </citation>
    <scope>NUCLEOTIDE SEQUENCE [LARGE SCALE GENOMIC DNA]</scope>
    <source>
        <strain evidence="11 12">DSM 15269</strain>
    </source>
</reference>
<dbReference type="RefSeq" id="WP_289626248.1">
    <property type="nucleotide sequence ID" value="NZ_FNIN01000001.1"/>
</dbReference>
<comment type="catalytic activity">
    <reaction evidence="9">
        <text>N-terminal S-1,2-diacyl-sn-glyceryl-L-cysteinyl-[lipoprotein] + a glycerophospholipid = N-acyl-S-1,2-diacyl-sn-glyceryl-L-cysteinyl-[lipoprotein] + a 2-acyl-sn-glycero-3-phospholipid + H(+)</text>
        <dbReference type="Rhea" id="RHEA:48228"/>
        <dbReference type="Rhea" id="RHEA-COMP:14681"/>
        <dbReference type="Rhea" id="RHEA-COMP:14684"/>
        <dbReference type="ChEBI" id="CHEBI:15378"/>
        <dbReference type="ChEBI" id="CHEBI:136912"/>
        <dbReference type="ChEBI" id="CHEBI:140656"/>
        <dbReference type="ChEBI" id="CHEBI:140657"/>
        <dbReference type="ChEBI" id="CHEBI:140660"/>
        <dbReference type="EC" id="2.3.1.269"/>
    </reaction>
</comment>
<dbReference type="PANTHER" id="PTHR38686">
    <property type="entry name" value="APOLIPOPROTEIN N-ACYLTRANSFERASE"/>
    <property type="match status" value="1"/>
</dbReference>
<feature type="transmembrane region" description="Helical" evidence="9">
    <location>
        <begin position="469"/>
        <end position="489"/>
    </location>
</feature>
<evidence type="ECO:0000313" key="12">
    <source>
        <dbReference type="Proteomes" id="UP000199602"/>
    </source>
</evidence>
<feature type="transmembrane region" description="Helical" evidence="9">
    <location>
        <begin position="158"/>
        <end position="175"/>
    </location>
</feature>
<dbReference type="AlphaFoldDB" id="A0A1H0A6U4"/>
<comment type="pathway">
    <text evidence="9">Protein modification; lipoprotein biosynthesis (N-acyl transfer).</text>
</comment>
<dbReference type="PROSITE" id="PS50263">
    <property type="entry name" value="CN_HYDROLASE"/>
    <property type="match status" value="1"/>
</dbReference>
<evidence type="ECO:0000256" key="7">
    <source>
        <dbReference type="ARBA" id="ARBA00023136"/>
    </source>
</evidence>
<feature type="transmembrane region" description="Helical" evidence="9">
    <location>
        <begin position="181"/>
        <end position="201"/>
    </location>
</feature>
<keyword evidence="6 9" id="KW-1133">Transmembrane helix</keyword>
<evidence type="ECO:0000256" key="4">
    <source>
        <dbReference type="ARBA" id="ARBA00022679"/>
    </source>
</evidence>
<keyword evidence="7 9" id="KW-0472">Membrane</keyword>
<dbReference type="Proteomes" id="UP000199602">
    <property type="component" value="Unassembled WGS sequence"/>
</dbReference>
<dbReference type="InterPro" id="IPR036526">
    <property type="entry name" value="C-N_Hydrolase_sf"/>
</dbReference>
<dbReference type="InterPro" id="IPR004563">
    <property type="entry name" value="Apolipo_AcylTrfase"/>
</dbReference>
<evidence type="ECO:0000259" key="10">
    <source>
        <dbReference type="PROSITE" id="PS50263"/>
    </source>
</evidence>
<comment type="function">
    <text evidence="9">Catalyzes the phospholipid dependent N-acylation of the N-terminal cysteine of apolipoprotein, the last step in lipoprotein maturation.</text>
</comment>
<evidence type="ECO:0000256" key="6">
    <source>
        <dbReference type="ARBA" id="ARBA00022989"/>
    </source>
</evidence>
<feature type="transmembrane region" description="Helical" evidence="9">
    <location>
        <begin position="49"/>
        <end position="66"/>
    </location>
</feature>
<dbReference type="STRING" id="206665.SAMN04488516_101310"/>
<dbReference type="InterPro" id="IPR045378">
    <property type="entry name" value="LNT_N"/>
</dbReference>
<keyword evidence="11" id="KW-0449">Lipoprotein</keyword>
<comment type="similarity">
    <text evidence="2 9">Belongs to the CN hydrolase family. Apolipoprotein N-acyltransferase subfamily.</text>
</comment>
<evidence type="ECO:0000256" key="2">
    <source>
        <dbReference type="ARBA" id="ARBA00010065"/>
    </source>
</evidence>
<sequence length="490" mass="58294">MKSVFYLVLISFCCFFSYPNPYFCFPPFLFLLLGSLHVLAIEKRNYSKFVYIYASFGYAVVFYWIYYPCYKYGNIPFYLSWCFPILMGFYLSIYIWVYYILIRLMRRYLSFLWLGIFAAGLWMSLEIIREYFLSGFPWPDLALIFSPYPFFLQCLKFIGAKGFSFFVVLITFFLINRKYVFVSFSIFMILILLNIFSLLSVPQTISKLKVRLVQGNIDQEHKWDKEYQENTVHTYINLSLKNVYKNKKLDLVIWPETCMPFYFQERSKLSNIIRKFVRDNKVYLLFGSPGYKFISVKKYLLFNRAYLLNDKGDIIGIYDKQKLVPFGEYLPFNFLYSVFRFFYTGVGDFSPGLLTDPLKMNNLALGVLICYEAIFSHLVEDRVNKGSEILINISNDAWFGDTSAPYQHLFLTTLRAIEQQRYILRCTNSGITAIISNKGVVLKKIDLFKKGYLDFIVYTIKEKSFFNKYFYYIYSFPFIILIIFFLKIFF</sequence>
<dbReference type="NCBIfam" id="TIGR00546">
    <property type="entry name" value="lnt"/>
    <property type="match status" value="1"/>
</dbReference>
<dbReference type="GO" id="GO:0005886">
    <property type="term" value="C:plasma membrane"/>
    <property type="evidence" value="ECO:0007669"/>
    <property type="project" value="UniProtKB-SubCell"/>
</dbReference>
<organism evidence="11 12">
    <name type="scientific">Desulfonauticus submarinus</name>
    <dbReference type="NCBI Taxonomy" id="206665"/>
    <lineage>
        <taxon>Bacteria</taxon>
        <taxon>Pseudomonadati</taxon>
        <taxon>Thermodesulfobacteriota</taxon>
        <taxon>Desulfovibrionia</taxon>
        <taxon>Desulfovibrionales</taxon>
        <taxon>Desulfonauticaceae</taxon>
        <taxon>Desulfonauticus</taxon>
    </lineage>
</organism>
<dbReference type="SUPFAM" id="SSF56317">
    <property type="entry name" value="Carbon-nitrogen hydrolase"/>
    <property type="match status" value="1"/>
</dbReference>
<evidence type="ECO:0000256" key="5">
    <source>
        <dbReference type="ARBA" id="ARBA00022692"/>
    </source>
</evidence>
<dbReference type="HAMAP" id="MF_01148">
    <property type="entry name" value="Lnt"/>
    <property type="match status" value="1"/>
</dbReference>
<evidence type="ECO:0000256" key="9">
    <source>
        <dbReference type="HAMAP-Rule" id="MF_01148"/>
    </source>
</evidence>
<comment type="subcellular location">
    <subcellularLocation>
        <location evidence="1 9">Cell membrane</location>
        <topology evidence="1 9">Multi-pass membrane protein</topology>
    </subcellularLocation>
</comment>
<dbReference type="EC" id="2.3.1.269" evidence="9"/>
<keyword evidence="3 9" id="KW-1003">Cell membrane</keyword>
<protein>
    <recommendedName>
        <fullName evidence="9">Apolipoprotein N-acyltransferase</fullName>
        <shortName evidence="9">ALP N-acyltransferase</shortName>
        <ecNumber evidence="9">2.3.1.269</ecNumber>
    </recommendedName>
</protein>
<dbReference type="GO" id="GO:0042158">
    <property type="term" value="P:lipoprotein biosynthetic process"/>
    <property type="evidence" value="ECO:0007669"/>
    <property type="project" value="UniProtKB-UniRule"/>
</dbReference>
<accession>A0A1H0A6U4</accession>
<feature type="transmembrane region" description="Helical" evidence="9">
    <location>
        <begin position="108"/>
        <end position="125"/>
    </location>
</feature>
<dbReference type="Pfam" id="PF20154">
    <property type="entry name" value="LNT_N"/>
    <property type="match status" value="1"/>
</dbReference>